<dbReference type="EMBL" id="LAZR01002425">
    <property type="protein sequence ID" value="KKN30219.1"/>
    <property type="molecule type" value="Genomic_DNA"/>
</dbReference>
<protein>
    <submittedName>
        <fullName evidence="1">Uncharacterized protein</fullName>
    </submittedName>
</protein>
<dbReference type="AlphaFoldDB" id="A0A0F9PJ36"/>
<reference evidence="1" key="1">
    <citation type="journal article" date="2015" name="Nature">
        <title>Complex archaea that bridge the gap between prokaryotes and eukaryotes.</title>
        <authorList>
            <person name="Spang A."/>
            <person name="Saw J.H."/>
            <person name="Jorgensen S.L."/>
            <person name="Zaremba-Niedzwiedzka K."/>
            <person name="Martijn J."/>
            <person name="Lind A.E."/>
            <person name="van Eijk R."/>
            <person name="Schleper C."/>
            <person name="Guy L."/>
            <person name="Ettema T.J."/>
        </authorList>
    </citation>
    <scope>NUCLEOTIDE SEQUENCE</scope>
</reference>
<proteinExistence type="predicted"/>
<name>A0A0F9PJ36_9ZZZZ</name>
<gene>
    <name evidence="1" type="ORF">LCGC14_0836250</name>
</gene>
<sequence>MDFSQGVPYSKVKDLTTRFPVAQHIHCQITEVPLEKSFFDGRPHPEKFCRLVLELGQEQMNKDKYVSPHFYFWHTNSSGDEVVRIVDLQNLINYDMKLAQDFMATEVEENKTEAYAFMMRAHVAKIALFKMRTNIDIDLSSNPSYQEALVAYCEYKDGSRAYMTQNYGQSDAILFWDGKPKYHEVPPHYIPGRVFRLFDHVAEEAEEEEKEEGEEA</sequence>
<organism evidence="1">
    <name type="scientific">marine sediment metagenome</name>
    <dbReference type="NCBI Taxonomy" id="412755"/>
    <lineage>
        <taxon>unclassified sequences</taxon>
        <taxon>metagenomes</taxon>
        <taxon>ecological metagenomes</taxon>
    </lineage>
</organism>
<evidence type="ECO:0000313" key="1">
    <source>
        <dbReference type="EMBL" id="KKN30219.1"/>
    </source>
</evidence>
<comment type="caution">
    <text evidence="1">The sequence shown here is derived from an EMBL/GenBank/DDBJ whole genome shotgun (WGS) entry which is preliminary data.</text>
</comment>
<accession>A0A0F9PJ36</accession>